<comment type="caution">
    <text evidence="2">The sequence shown here is derived from an EMBL/GenBank/DDBJ whole genome shotgun (WGS) entry which is preliminary data.</text>
</comment>
<proteinExistence type="predicted"/>
<organism evidence="2 3">
    <name type="scientific">Paramarasmius palmivorus</name>
    <dbReference type="NCBI Taxonomy" id="297713"/>
    <lineage>
        <taxon>Eukaryota</taxon>
        <taxon>Fungi</taxon>
        <taxon>Dikarya</taxon>
        <taxon>Basidiomycota</taxon>
        <taxon>Agaricomycotina</taxon>
        <taxon>Agaricomycetes</taxon>
        <taxon>Agaricomycetidae</taxon>
        <taxon>Agaricales</taxon>
        <taxon>Marasmiineae</taxon>
        <taxon>Marasmiaceae</taxon>
        <taxon>Paramarasmius</taxon>
    </lineage>
</organism>
<feature type="region of interest" description="Disordered" evidence="1">
    <location>
        <begin position="1"/>
        <end position="21"/>
    </location>
</feature>
<accession>A0AAW0B129</accession>
<name>A0AAW0B129_9AGAR</name>
<sequence>MAGAKGKKKDQPQPVVIEDSSEDELVGLPRLRKSLNEIHWHSGRIRFFQTELESHLQAVERAAYEAEDALEEILHRKRNPSPSPTGTNYSTALSRRLSDDSLYDDSETEELIRRVQLDADGTPISARDRSPICVPSTPGSRHPESSGRPSSGPPSPSLKRAIPPRSPIEVLSPSIKRRARKGPKGGFLVLNGKDGVSAVFESWASAASVGQNVSGAIIQGFNSFEEAQTAYDACSSSGLLAYLTMPSHEKKWFVVLRGHKRGVCQKATLLDMVGAENLENIQVTDILVAETEAEAWKLFKRGRH</sequence>
<evidence type="ECO:0000313" key="2">
    <source>
        <dbReference type="EMBL" id="KAK7019654.1"/>
    </source>
</evidence>
<keyword evidence="3" id="KW-1185">Reference proteome</keyword>
<feature type="region of interest" description="Disordered" evidence="1">
    <location>
        <begin position="114"/>
        <end position="180"/>
    </location>
</feature>
<dbReference type="Proteomes" id="UP001383192">
    <property type="component" value="Unassembled WGS sequence"/>
</dbReference>
<dbReference type="EMBL" id="JAYKXP010000206">
    <property type="protein sequence ID" value="KAK7019654.1"/>
    <property type="molecule type" value="Genomic_DNA"/>
</dbReference>
<feature type="region of interest" description="Disordered" evidence="1">
    <location>
        <begin position="74"/>
        <end position="93"/>
    </location>
</feature>
<evidence type="ECO:0000313" key="3">
    <source>
        <dbReference type="Proteomes" id="UP001383192"/>
    </source>
</evidence>
<evidence type="ECO:0000256" key="1">
    <source>
        <dbReference type="SAM" id="MobiDB-lite"/>
    </source>
</evidence>
<dbReference type="AlphaFoldDB" id="A0AAW0B129"/>
<reference evidence="2 3" key="1">
    <citation type="submission" date="2024-01" db="EMBL/GenBank/DDBJ databases">
        <title>A draft genome for a cacao thread blight-causing isolate of Paramarasmius palmivorus.</title>
        <authorList>
            <person name="Baruah I.K."/>
            <person name="Bukari Y."/>
            <person name="Amoako-Attah I."/>
            <person name="Meinhardt L.W."/>
            <person name="Bailey B.A."/>
            <person name="Cohen S.P."/>
        </authorList>
    </citation>
    <scope>NUCLEOTIDE SEQUENCE [LARGE SCALE GENOMIC DNA]</scope>
    <source>
        <strain evidence="2 3">GH-12</strain>
    </source>
</reference>
<gene>
    <name evidence="2" type="ORF">VNI00_018039</name>
</gene>
<protein>
    <submittedName>
        <fullName evidence="2">Uncharacterized protein</fullName>
    </submittedName>
</protein>